<evidence type="ECO:0000313" key="2">
    <source>
        <dbReference type="EMBL" id="KAK4140165.1"/>
    </source>
</evidence>
<feature type="compositionally biased region" description="Acidic residues" evidence="1">
    <location>
        <begin position="558"/>
        <end position="574"/>
    </location>
</feature>
<feature type="region of interest" description="Disordered" evidence="1">
    <location>
        <begin position="519"/>
        <end position="625"/>
    </location>
</feature>
<name>A0AAN6ZI78_9PEZI</name>
<dbReference type="Gene3D" id="1.10.510.10">
    <property type="entry name" value="Transferase(Phosphotransferase) domain 1"/>
    <property type="match status" value="1"/>
</dbReference>
<evidence type="ECO:0000313" key="3">
    <source>
        <dbReference type="Proteomes" id="UP001302676"/>
    </source>
</evidence>
<reference evidence="2" key="2">
    <citation type="submission" date="2023-05" db="EMBL/GenBank/DDBJ databases">
        <authorList>
            <consortium name="Lawrence Berkeley National Laboratory"/>
            <person name="Steindorff A."/>
            <person name="Hensen N."/>
            <person name="Bonometti L."/>
            <person name="Westerberg I."/>
            <person name="Brannstrom I.O."/>
            <person name="Guillou S."/>
            <person name="Cros-Aarteil S."/>
            <person name="Calhoun S."/>
            <person name="Haridas S."/>
            <person name="Kuo A."/>
            <person name="Mondo S."/>
            <person name="Pangilinan J."/>
            <person name="Riley R."/>
            <person name="Labutti K."/>
            <person name="Andreopoulos B."/>
            <person name="Lipzen A."/>
            <person name="Chen C."/>
            <person name="Yanf M."/>
            <person name="Daum C."/>
            <person name="Ng V."/>
            <person name="Clum A."/>
            <person name="Ohm R."/>
            <person name="Martin F."/>
            <person name="Silar P."/>
            <person name="Natvig D."/>
            <person name="Lalanne C."/>
            <person name="Gautier V."/>
            <person name="Ament-Velasquez S.L."/>
            <person name="Kruys A."/>
            <person name="Hutchinson M.I."/>
            <person name="Powell A.J."/>
            <person name="Barry K."/>
            <person name="Miller A.N."/>
            <person name="Grigoriev I.V."/>
            <person name="Debuchy R."/>
            <person name="Gladieux P."/>
            <person name="Thoren M.H."/>
            <person name="Johannesson H."/>
        </authorList>
    </citation>
    <scope>NUCLEOTIDE SEQUENCE</scope>
    <source>
        <strain evidence="2">CBS 141.50</strain>
    </source>
</reference>
<feature type="compositionally biased region" description="Basic and acidic residues" evidence="1">
    <location>
        <begin position="538"/>
        <end position="557"/>
    </location>
</feature>
<dbReference type="InterPro" id="IPR011009">
    <property type="entry name" value="Kinase-like_dom_sf"/>
</dbReference>
<keyword evidence="3" id="KW-1185">Reference proteome</keyword>
<dbReference type="Proteomes" id="UP001302676">
    <property type="component" value="Unassembled WGS sequence"/>
</dbReference>
<dbReference type="AlphaFoldDB" id="A0AAN6ZI78"/>
<protein>
    <recommendedName>
        <fullName evidence="4">Protein kinase domain-containing protein</fullName>
    </recommendedName>
</protein>
<evidence type="ECO:0008006" key="4">
    <source>
        <dbReference type="Google" id="ProtNLM"/>
    </source>
</evidence>
<evidence type="ECO:0000256" key="1">
    <source>
        <dbReference type="SAM" id="MobiDB-lite"/>
    </source>
</evidence>
<accession>A0AAN6ZI78</accession>
<proteinExistence type="predicted"/>
<dbReference type="RefSeq" id="XP_062633536.1">
    <property type="nucleotide sequence ID" value="XM_062778383.1"/>
</dbReference>
<dbReference type="EMBL" id="MU853638">
    <property type="protein sequence ID" value="KAK4140165.1"/>
    <property type="molecule type" value="Genomic_DNA"/>
</dbReference>
<comment type="caution">
    <text evidence="2">The sequence shown here is derived from an EMBL/GenBank/DDBJ whole genome shotgun (WGS) entry which is preliminary data.</text>
</comment>
<organism evidence="2 3">
    <name type="scientific">Dichotomopilus funicola</name>
    <dbReference type="NCBI Taxonomy" id="1934379"/>
    <lineage>
        <taxon>Eukaryota</taxon>
        <taxon>Fungi</taxon>
        <taxon>Dikarya</taxon>
        <taxon>Ascomycota</taxon>
        <taxon>Pezizomycotina</taxon>
        <taxon>Sordariomycetes</taxon>
        <taxon>Sordariomycetidae</taxon>
        <taxon>Sordariales</taxon>
        <taxon>Chaetomiaceae</taxon>
        <taxon>Dichotomopilus</taxon>
    </lineage>
</organism>
<feature type="compositionally biased region" description="Basic and acidic residues" evidence="1">
    <location>
        <begin position="598"/>
        <end position="625"/>
    </location>
</feature>
<gene>
    <name evidence="2" type="ORF">C8A04DRAFT_15178</name>
</gene>
<dbReference type="SUPFAM" id="SSF56112">
    <property type="entry name" value="Protein kinase-like (PK-like)"/>
    <property type="match status" value="1"/>
</dbReference>
<sequence>MAPVQYSHQTLVFYPLEVPEIAPQEHLNTSETSEDNESTQYLKARQRGFVFTRWLQSIDTSESDRPVVALYASLDRPQELVVIKKLCKIDRYLQAADNRHPMPAEIEQSTLSTTTHPYVQRQLPLYDHVNEGSTAFPQLYAFQIHELQPRDARGKAIVPGPDEPRQKDDITLFYKYYNGGTLGHLIQHYRDWTGGNIPEVFIWHVLAEVGRALCWLHTGYTPSRAYNLQHQNHIWQPNQPVNDARQGNPPPPQPWRPICHQDMHVFNIWLHYPTDAEKRADPSLERFTDTLPQIILGDFGMSFQEHNDRYGELRVAVNPGLPEPSTWKDKGELGRALLCMMVPSFNASEENLERQDGVEGTERFRVAPTNDIYQRGYSDDLVRCWMEMQRLVPTAIAATWDEMLMRSPRRTGEDWVDWPPNDFVFGTMIALADRYVDAYRRGDGARSVRWTQPSTACMPVKSKAEWNPLKRQHQEDVQADLEKMIEKYFSQHYNLNTECVQIQQAHIFGRKLERAMRGEWNPATGSDDDDTGHKKRKRVEEKKKDVEHGNKKARREEETPDDLLDFEDYQDTDLPEVHVGRATVHRVQRLTEEPLPVRLRDGEKERKRQTEKKEGLPIRVLKPEQ</sequence>
<reference evidence="2" key="1">
    <citation type="journal article" date="2023" name="Mol. Phylogenet. Evol.">
        <title>Genome-scale phylogeny and comparative genomics of the fungal order Sordariales.</title>
        <authorList>
            <person name="Hensen N."/>
            <person name="Bonometti L."/>
            <person name="Westerberg I."/>
            <person name="Brannstrom I.O."/>
            <person name="Guillou S."/>
            <person name="Cros-Aarteil S."/>
            <person name="Calhoun S."/>
            <person name="Haridas S."/>
            <person name="Kuo A."/>
            <person name="Mondo S."/>
            <person name="Pangilinan J."/>
            <person name="Riley R."/>
            <person name="LaButti K."/>
            <person name="Andreopoulos B."/>
            <person name="Lipzen A."/>
            <person name="Chen C."/>
            <person name="Yan M."/>
            <person name="Daum C."/>
            <person name="Ng V."/>
            <person name="Clum A."/>
            <person name="Steindorff A."/>
            <person name="Ohm R.A."/>
            <person name="Martin F."/>
            <person name="Silar P."/>
            <person name="Natvig D.O."/>
            <person name="Lalanne C."/>
            <person name="Gautier V."/>
            <person name="Ament-Velasquez S.L."/>
            <person name="Kruys A."/>
            <person name="Hutchinson M.I."/>
            <person name="Powell A.J."/>
            <person name="Barry K."/>
            <person name="Miller A.N."/>
            <person name="Grigoriev I.V."/>
            <person name="Debuchy R."/>
            <person name="Gladieux P."/>
            <person name="Hiltunen Thoren M."/>
            <person name="Johannesson H."/>
        </authorList>
    </citation>
    <scope>NUCLEOTIDE SEQUENCE</scope>
    <source>
        <strain evidence="2">CBS 141.50</strain>
    </source>
</reference>
<dbReference type="GeneID" id="87814996"/>